<accession>A0A939C0G3</accession>
<proteinExistence type="predicted"/>
<gene>
    <name evidence="2" type="ORF">JL106_01735</name>
</gene>
<comment type="caution">
    <text evidence="2">The sequence shown here is derived from an EMBL/GenBank/DDBJ whole genome shotgun (WGS) entry which is preliminary data.</text>
</comment>
<dbReference type="AlphaFoldDB" id="A0A939C0G3"/>
<feature type="region of interest" description="Disordered" evidence="1">
    <location>
        <begin position="181"/>
        <end position="215"/>
    </location>
</feature>
<dbReference type="Proteomes" id="UP000663792">
    <property type="component" value="Unassembled WGS sequence"/>
</dbReference>
<dbReference type="EMBL" id="JAERWK010000003">
    <property type="protein sequence ID" value="MBM9465999.1"/>
    <property type="molecule type" value="Genomic_DNA"/>
</dbReference>
<dbReference type="RefSeq" id="WP_205258954.1">
    <property type="nucleotide sequence ID" value="NZ_JAERWK010000003.1"/>
</dbReference>
<feature type="region of interest" description="Disordered" evidence="1">
    <location>
        <begin position="1"/>
        <end position="23"/>
    </location>
</feature>
<organism evidence="2 3">
    <name type="scientific">Nakamurella leprariae</name>
    <dbReference type="NCBI Taxonomy" id="2803911"/>
    <lineage>
        <taxon>Bacteria</taxon>
        <taxon>Bacillati</taxon>
        <taxon>Actinomycetota</taxon>
        <taxon>Actinomycetes</taxon>
        <taxon>Nakamurellales</taxon>
        <taxon>Nakamurellaceae</taxon>
        <taxon>Nakamurella</taxon>
    </lineage>
</organism>
<evidence type="ECO:0000313" key="3">
    <source>
        <dbReference type="Proteomes" id="UP000663792"/>
    </source>
</evidence>
<evidence type="ECO:0000313" key="2">
    <source>
        <dbReference type="EMBL" id="MBM9465999.1"/>
    </source>
</evidence>
<reference evidence="2" key="1">
    <citation type="submission" date="2021-01" db="EMBL/GenBank/DDBJ databases">
        <title>YIM 132084 draft genome.</title>
        <authorList>
            <person name="An D."/>
        </authorList>
    </citation>
    <scope>NUCLEOTIDE SEQUENCE</scope>
    <source>
        <strain evidence="2">YIM 132084</strain>
    </source>
</reference>
<protein>
    <submittedName>
        <fullName evidence="2">Uncharacterized protein</fullName>
    </submittedName>
</protein>
<evidence type="ECO:0000256" key="1">
    <source>
        <dbReference type="SAM" id="MobiDB-lite"/>
    </source>
</evidence>
<name>A0A939C0G3_9ACTN</name>
<sequence length="215" mass="23606">MREVRSGDEPPEDFARRMRRRRVPTNEFGGPALMEPELFRSGDRAVQLCSVRVYSVGVRFDLQTVVRDPGTDPWSLHRRGPGRDPDDHLWIGVKLPDGRTATNAGFRFPEDADDDTPVLTRLGGSGDGTTMSLSYLLTPMPPPGPIELVLAWPAGDIAERWITLDGQALADAAARLVVLWPPQPDPSFPGPPRAPTPPPGWFERNPPPADPPRPG</sequence>
<feature type="compositionally biased region" description="Basic and acidic residues" evidence="1">
    <location>
        <begin position="1"/>
        <end position="16"/>
    </location>
</feature>
<keyword evidence="3" id="KW-1185">Reference proteome</keyword>